<dbReference type="PANTHER" id="PTHR30007">
    <property type="entry name" value="PHP DOMAIN PROTEIN"/>
    <property type="match status" value="1"/>
</dbReference>
<evidence type="ECO:0000259" key="1">
    <source>
        <dbReference type="Pfam" id="PF01609"/>
    </source>
</evidence>
<gene>
    <name evidence="3" type="ORF">QO006_002693</name>
</gene>
<dbReference type="Pfam" id="PF01609">
    <property type="entry name" value="DDE_Tnp_1"/>
    <property type="match status" value="1"/>
</dbReference>
<dbReference type="EMBL" id="JAURUR010000009">
    <property type="protein sequence ID" value="MDP9765245.1"/>
    <property type="molecule type" value="Genomic_DNA"/>
</dbReference>
<keyword evidence="4" id="KW-1185">Reference proteome</keyword>
<feature type="domain" description="Insertion element IS402-like" evidence="2">
    <location>
        <begin position="11"/>
        <end position="83"/>
    </location>
</feature>
<evidence type="ECO:0000313" key="3">
    <source>
        <dbReference type="EMBL" id="MDP9765245.1"/>
    </source>
</evidence>
<sequence>MYLFLLWREEIKDEQWSRLEPLLPSLVGLGRPYLAHRPIVSGIVWVLRTGAPWRDVPERFGKWTTIASRFRRWTVKGIWQAIWAELQRLADMQGQLDWSMHFVDGTVVRAHQCAAGARGGQAAEALGRSRGGFSTKIHLRAEGHGKPVAFVLSGGERHESKFLQPLVETGAVRRAGRGRPRVRPDRIVGDKGYRYTTTRKYLHSRGIRVTIPRRKDQGDDLCFDAVVYKERNKVERLVNRLKNFRRIATRYDKRAASYHGWLTIAAVLLWL</sequence>
<accession>A0ABT9MF69</accession>
<feature type="domain" description="Transposase IS4-like" evidence="1">
    <location>
        <begin position="103"/>
        <end position="270"/>
    </location>
</feature>
<organism evidence="3 4">
    <name type="scientific">Deinococcus enclensis</name>
    <dbReference type="NCBI Taxonomy" id="1049582"/>
    <lineage>
        <taxon>Bacteria</taxon>
        <taxon>Thermotogati</taxon>
        <taxon>Deinococcota</taxon>
        <taxon>Deinococci</taxon>
        <taxon>Deinococcales</taxon>
        <taxon>Deinococcaceae</taxon>
        <taxon>Deinococcus</taxon>
    </lineage>
</organism>
<dbReference type="NCBIfam" id="NF033580">
    <property type="entry name" value="transpos_IS5_3"/>
    <property type="match status" value="1"/>
</dbReference>
<dbReference type="Pfam" id="PF13340">
    <property type="entry name" value="DUF4096"/>
    <property type="match status" value="1"/>
</dbReference>
<dbReference type="Proteomes" id="UP001232163">
    <property type="component" value="Unassembled WGS sequence"/>
</dbReference>
<evidence type="ECO:0000259" key="2">
    <source>
        <dbReference type="Pfam" id="PF13340"/>
    </source>
</evidence>
<reference evidence="3 4" key="1">
    <citation type="submission" date="2023-07" db="EMBL/GenBank/DDBJ databases">
        <title>Genomic Encyclopedia of Type Strains, Phase IV (KMG-IV): sequencing the most valuable type-strain genomes for metagenomic binning, comparative biology and taxonomic classification.</title>
        <authorList>
            <person name="Goeker M."/>
        </authorList>
    </citation>
    <scope>NUCLEOTIDE SEQUENCE [LARGE SCALE GENOMIC DNA]</scope>
    <source>
        <strain evidence="3 4">NIO-1023</strain>
    </source>
</reference>
<dbReference type="InterPro" id="IPR002559">
    <property type="entry name" value="Transposase_11"/>
</dbReference>
<dbReference type="PANTHER" id="PTHR30007:SF1">
    <property type="entry name" value="BLR1914 PROTEIN"/>
    <property type="match status" value="1"/>
</dbReference>
<name>A0ABT9MF69_9DEIO</name>
<dbReference type="InterPro" id="IPR025161">
    <property type="entry name" value="IS402-like_dom"/>
</dbReference>
<proteinExistence type="predicted"/>
<comment type="caution">
    <text evidence="3">The sequence shown here is derived from an EMBL/GenBank/DDBJ whole genome shotgun (WGS) entry which is preliminary data.</text>
</comment>
<protein>
    <submittedName>
        <fullName evidence="3">Transposase</fullName>
    </submittedName>
</protein>
<evidence type="ECO:0000313" key="4">
    <source>
        <dbReference type="Proteomes" id="UP001232163"/>
    </source>
</evidence>